<feature type="domain" description="BZIP" evidence="2">
    <location>
        <begin position="485"/>
        <end position="499"/>
    </location>
</feature>
<dbReference type="PROSITE" id="PS00036">
    <property type="entry name" value="BZIP_BASIC"/>
    <property type="match status" value="1"/>
</dbReference>
<accession>A0AAV0VHU0</accession>
<feature type="compositionally biased region" description="Low complexity" evidence="1">
    <location>
        <begin position="234"/>
        <end position="250"/>
    </location>
</feature>
<comment type="caution">
    <text evidence="3">The sequence shown here is derived from an EMBL/GenBank/DDBJ whole genome shotgun (WGS) entry which is preliminary data.</text>
</comment>
<dbReference type="GO" id="GO:0000977">
    <property type="term" value="F:RNA polymerase II transcription regulatory region sequence-specific DNA binding"/>
    <property type="evidence" value="ECO:0007669"/>
    <property type="project" value="TreeGrafter"/>
</dbReference>
<reference evidence="3 4" key="1">
    <citation type="submission" date="2023-01" db="EMBL/GenBank/DDBJ databases">
        <authorList>
            <person name="Whitehead M."/>
        </authorList>
    </citation>
    <scope>NUCLEOTIDE SEQUENCE [LARGE SCALE GENOMIC DNA]</scope>
</reference>
<feature type="compositionally biased region" description="Polar residues" evidence="1">
    <location>
        <begin position="219"/>
        <end position="233"/>
    </location>
</feature>
<sequence>MAARVSLSSACSRHRVESSLPSPKEDPLRAPCAVATAVVAVPLLLDVVVRCLSSKEEKMNNKEYTNFFGTMETKRVLKADYPTESSSLGVPIPIRRNGDLNSIQDYGFELFDTTNDLIQDPMVVNNADQNFFTNNDTGWIGRSDEMSFIKMDEDIFQVDQSDLLHGPTLAELNANGGESLLEDLNFDDLLLPPDSVKSEIPDTVPLMSSYLIDHVVNTSPVNRPSSSKSGFQLSPNSCSSRSSLSPGPTNSITLQELLKKETKSQKCLSPPIFGTSVPGSGFMLASRSRGNLSSSAPTHLGLEQIWQRREPRQHLLSTGSLAEAGSTSSLSTGGVLSPEAYDFSLDEAIDDSDDDTEQEEDYSSDNDSGDSDCGGTSAKSSSHKDRFFWQYNVQSKGPKGQRLVLKCKLEDPHCLNEVTDPVFSPNCSIQGIKHSGKARKGDGNDLTPNPKKLQSIGRELDKLNRSITEMTPVSELPFNVRPNTRKEKNKLASRACRLKKKAQHEANKIKLFGLETEHRRLINAIAQVKQMLVARTTSDSFPKESQELTNASEKIAKNATRLKVAGQTTEFVNKVLEKTKLGARRGGLDEL</sequence>
<organism evidence="3 4">
    <name type="scientific">Macrosiphum euphorbiae</name>
    <name type="common">potato aphid</name>
    <dbReference type="NCBI Taxonomy" id="13131"/>
    <lineage>
        <taxon>Eukaryota</taxon>
        <taxon>Metazoa</taxon>
        <taxon>Ecdysozoa</taxon>
        <taxon>Arthropoda</taxon>
        <taxon>Hexapoda</taxon>
        <taxon>Insecta</taxon>
        <taxon>Pterygota</taxon>
        <taxon>Neoptera</taxon>
        <taxon>Paraneoptera</taxon>
        <taxon>Hemiptera</taxon>
        <taxon>Sternorrhyncha</taxon>
        <taxon>Aphidomorpha</taxon>
        <taxon>Aphidoidea</taxon>
        <taxon>Aphididae</taxon>
        <taxon>Macrosiphini</taxon>
        <taxon>Macrosiphum</taxon>
    </lineage>
</organism>
<dbReference type="GO" id="GO:0000981">
    <property type="term" value="F:DNA-binding transcription factor activity, RNA polymerase II-specific"/>
    <property type="evidence" value="ECO:0007669"/>
    <property type="project" value="TreeGrafter"/>
</dbReference>
<dbReference type="CDD" id="cd14809">
    <property type="entry name" value="bZIP_AUREO-like"/>
    <property type="match status" value="1"/>
</dbReference>
<proteinExistence type="predicted"/>
<dbReference type="GO" id="GO:0006986">
    <property type="term" value="P:response to unfolded protein"/>
    <property type="evidence" value="ECO:0007669"/>
    <property type="project" value="InterPro"/>
</dbReference>
<feature type="region of interest" description="Disordered" evidence="1">
    <location>
        <begin position="351"/>
        <end position="381"/>
    </location>
</feature>
<protein>
    <recommendedName>
        <fullName evidence="2">BZIP domain-containing protein</fullName>
    </recommendedName>
</protein>
<dbReference type="GO" id="GO:0005634">
    <property type="term" value="C:nucleus"/>
    <property type="evidence" value="ECO:0007669"/>
    <property type="project" value="TreeGrafter"/>
</dbReference>
<evidence type="ECO:0000256" key="1">
    <source>
        <dbReference type="SAM" id="MobiDB-lite"/>
    </source>
</evidence>
<dbReference type="Proteomes" id="UP001160148">
    <property type="component" value="Unassembled WGS sequence"/>
</dbReference>
<dbReference type="EMBL" id="CARXXK010000001">
    <property type="protein sequence ID" value="CAI6343105.1"/>
    <property type="molecule type" value="Genomic_DNA"/>
</dbReference>
<feature type="region of interest" description="Disordered" evidence="1">
    <location>
        <begin position="316"/>
        <end position="335"/>
    </location>
</feature>
<gene>
    <name evidence="3" type="ORF">MEUPH1_LOCUS420</name>
</gene>
<evidence type="ECO:0000313" key="4">
    <source>
        <dbReference type="Proteomes" id="UP001160148"/>
    </source>
</evidence>
<dbReference type="AlphaFoldDB" id="A0AAV0VHU0"/>
<feature type="compositionally biased region" description="Low complexity" evidence="1">
    <location>
        <begin position="317"/>
        <end position="335"/>
    </location>
</feature>
<evidence type="ECO:0000313" key="3">
    <source>
        <dbReference type="EMBL" id="CAI6343105.1"/>
    </source>
</evidence>
<dbReference type="PANTHER" id="PTHR21552:SF2">
    <property type="entry name" value="CREB3 REGULATORY FACTOR"/>
    <property type="match status" value="1"/>
</dbReference>
<name>A0AAV0VHU0_9HEMI</name>
<dbReference type="InterPro" id="IPR004827">
    <property type="entry name" value="bZIP"/>
</dbReference>
<feature type="compositionally biased region" description="Acidic residues" evidence="1">
    <location>
        <begin position="351"/>
        <end position="370"/>
    </location>
</feature>
<keyword evidence="4" id="KW-1185">Reference proteome</keyword>
<evidence type="ECO:0000259" key="2">
    <source>
        <dbReference type="PROSITE" id="PS00036"/>
    </source>
</evidence>
<dbReference type="InterPro" id="IPR039165">
    <property type="entry name" value="CREBRF"/>
</dbReference>
<dbReference type="PANTHER" id="PTHR21552">
    <property type="entry name" value="ADULT RETINA PROTEIN"/>
    <property type="match status" value="1"/>
</dbReference>
<feature type="region of interest" description="Disordered" evidence="1">
    <location>
        <begin position="219"/>
        <end position="250"/>
    </location>
</feature>